<protein>
    <submittedName>
        <fullName evidence="2">Uncharacterized protein</fullName>
    </submittedName>
</protein>
<feature type="non-terminal residue" evidence="2">
    <location>
        <position position="1"/>
    </location>
</feature>
<feature type="compositionally biased region" description="Pro residues" evidence="1">
    <location>
        <begin position="28"/>
        <end position="37"/>
    </location>
</feature>
<evidence type="ECO:0000313" key="2">
    <source>
        <dbReference type="EMBL" id="JAG57471.1"/>
    </source>
</evidence>
<sequence>YDSSPISWSSFQPRIIHHRRPQLIPSIYPSPQPPPPRISHSSHPGALRPRPTYHTHRRPNEFKFEPSDAKNAKFASTTTLQTPLEASSRPDYYVYHNQPSFSSPVESKYHIVHS</sequence>
<feature type="region of interest" description="Disordered" evidence="1">
    <location>
        <begin position="25"/>
        <end position="58"/>
    </location>
</feature>
<proteinExistence type="predicted"/>
<feature type="non-terminal residue" evidence="2">
    <location>
        <position position="114"/>
    </location>
</feature>
<organism evidence="2">
    <name type="scientific">Lygus hesperus</name>
    <name type="common">Western plant bug</name>
    <dbReference type="NCBI Taxonomy" id="30085"/>
    <lineage>
        <taxon>Eukaryota</taxon>
        <taxon>Metazoa</taxon>
        <taxon>Ecdysozoa</taxon>
        <taxon>Arthropoda</taxon>
        <taxon>Hexapoda</taxon>
        <taxon>Insecta</taxon>
        <taxon>Pterygota</taxon>
        <taxon>Neoptera</taxon>
        <taxon>Paraneoptera</taxon>
        <taxon>Hemiptera</taxon>
        <taxon>Heteroptera</taxon>
        <taxon>Panheteroptera</taxon>
        <taxon>Cimicomorpha</taxon>
        <taxon>Miridae</taxon>
        <taxon>Mirini</taxon>
        <taxon>Lygus</taxon>
    </lineage>
</organism>
<evidence type="ECO:0000256" key="1">
    <source>
        <dbReference type="SAM" id="MobiDB-lite"/>
    </source>
</evidence>
<name>A0A0K8SWB2_LYGHE</name>
<dbReference type="AlphaFoldDB" id="A0A0K8SWB2"/>
<reference evidence="2" key="1">
    <citation type="submission" date="2014-09" db="EMBL/GenBank/DDBJ databases">
        <authorList>
            <person name="Magalhaes I.L.F."/>
            <person name="Oliveira U."/>
            <person name="Santos F.R."/>
            <person name="Vidigal T.H.D.A."/>
            <person name="Brescovit A.D."/>
            <person name="Santos A.J."/>
        </authorList>
    </citation>
    <scope>NUCLEOTIDE SEQUENCE</scope>
</reference>
<accession>A0A0K8SWB2</accession>
<dbReference type="EMBL" id="GBRD01008350">
    <property type="protein sequence ID" value="JAG57471.1"/>
    <property type="molecule type" value="Transcribed_RNA"/>
</dbReference>
<feature type="compositionally biased region" description="Low complexity" evidence="1">
    <location>
        <begin position="38"/>
        <end position="50"/>
    </location>
</feature>